<accession>A0A6P8B4Z8</accession>
<evidence type="ECO:0000256" key="7">
    <source>
        <dbReference type="ARBA" id="ARBA00035140"/>
    </source>
</evidence>
<dbReference type="Pfam" id="PF10236">
    <property type="entry name" value="DAP3"/>
    <property type="match status" value="1"/>
</dbReference>
<keyword evidence="4" id="KW-0689">Ribosomal protein</keyword>
<evidence type="ECO:0000256" key="6">
    <source>
        <dbReference type="ARBA" id="ARBA00023274"/>
    </source>
</evidence>
<dbReference type="PANTHER" id="PTHR12810">
    <property type="entry name" value="MITOCHONDRIAL 28S RIBOSOMAL PROTEIN S29"/>
    <property type="match status" value="1"/>
</dbReference>
<dbReference type="PANTHER" id="PTHR12810:SF0">
    <property type="entry name" value="SMALL RIBOSOMAL SUBUNIT PROTEIN MS29"/>
    <property type="match status" value="1"/>
</dbReference>
<dbReference type="KEGG" id="pgri:PgNI_06270"/>
<evidence type="ECO:0000256" key="1">
    <source>
        <dbReference type="ARBA" id="ARBA00004173"/>
    </source>
</evidence>
<evidence type="ECO:0000256" key="2">
    <source>
        <dbReference type="ARBA" id="ARBA00009863"/>
    </source>
</evidence>
<evidence type="ECO:0000256" key="8">
    <source>
        <dbReference type="SAM" id="MobiDB-lite"/>
    </source>
</evidence>
<dbReference type="InterPro" id="IPR019368">
    <property type="entry name" value="Ribosomal_mS29"/>
</dbReference>
<keyword evidence="6" id="KW-0687">Ribonucleoprotein</keyword>
<keyword evidence="5" id="KW-0496">Mitochondrion</keyword>
<comment type="similarity">
    <text evidence="2">Belongs to the mitochondrion-specific ribosomal protein mS29 family.</text>
</comment>
<keyword evidence="3" id="KW-0809">Transit peptide</keyword>
<reference evidence="10" key="3">
    <citation type="submission" date="2025-08" db="UniProtKB">
        <authorList>
            <consortium name="RefSeq"/>
        </authorList>
    </citation>
    <scope>IDENTIFICATION</scope>
    <source>
        <strain evidence="10">NI907</strain>
    </source>
</reference>
<dbReference type="GeneID" id="41961204"/>
<dbReference type="GO" id="GO:0005763">
    <property type="term" value="C:mitochondrial small ribosomal subunit"/>
    <property type="evidence" value="ECO:0007669"/>
    <property type="project" value="TreeGrafter"/>
</dbReference>
<feature type="region of interest" description="Disordered" evidence="8">
    <location>
        <begin position="55"/>
        <end position="86"/>
    </location>
</feature>
<gene>
    <name evidence="10" type="ORF">PgNI_06270</name>
</gene>
<dbReference type="Proteomes" id="UP000515153">
    <property type="component" value="Chromosome I"/>
</dbReference>
<dbReference type="OrthoDB" id="274828at2759"/>
<reference evidence="10" key="2">
    <citation type="submission" date="2019-10" db="EMBL/GenBank/DDBJ databases">
        <authorList>
            <consortium name="NCBI Genome Project"/>
        </authorList>
    </citation>
    <scope>NUCLEOTIDE SEQUENCE</scope>
    <source>
        <strain evidence="10">NI907</strain>
    </source>
</reference>
<name>A0A6P8B4Z8_PYRGI</name>
<dbReference type="RefSeq" id="XP_030982228.1">
    <property type="nucleotide sequence ID" value="XM_031126295.1"/>
</dbReference>
<evidence type="ECO:0000256" key="5">
    <source>
        <dbReference type="ARBA" id="ARBA00023128"/>
    </source>
</evidence>
<evidence type="ECO:0000256" key="3">
    <source>
        <dbReference type="ARBA" id="ARBA00022946"/>
    </source>
</evidence>
<sequence length="478" mass="52770">MVTPNCWRCLLRPSMAVLKAAPRRVAMPGILATMPGPMTTAAAFSVSAPVAASASASAAPKRRKGNVSRKKKTYKPTGKSPLPGERKAFRKRIQLSNNNALRVEGLQTLTRQIIGDRKSIGSVCALSEPIVDQLRAVEAFKHTQTWGLFHAPHTLIRTETVELAERIQKAAVNKENLRMVISGDKVSGKSTLLLQAMTTAFLNDWIVINFPEAQELTTACTEYAPLPGTTPQQYMQPVYAYNILQQMRKASGHILQTMTVLNKHQDLSLDIITHASSLLDLIDSCKETETAWSVLQALWTELQTPSKDRRPVMVTLDGLAHIMRTSDYRSPAFELIHSHDLTLVRWFVDGLSNGNSFKGFPAGGAFIAAETKGNSPKSFSVELAIAQREAIQRGEEPPARDPYCRHYDARVDEALKDVPVLRLGGMSRLETRSLMEYWAASGLLRDTVDEKKVTDVWSLGGNGNVGEMERAALMSMKM</sequence>
<evidence type="ECO:0000313" key="10">
    <source>
        <dbReference type="RefSeq" id="XP_030982228.1"/>
    </source>
</evidence>
<reference evidence="9 10" key="1">
    <citation type="journal article" date="2019" name="Mol. Biol. Evol.">
        <title>Blast fungal genomes show frequent chromosomal changes, gene gains and losses, and effector gene turnover.</title>
        <authorList>
            <person name="Gomez Luciano L.B."/>
            <person name="Jason Tsai I."/>
            <person name="Chuma I."/>
            <person name="Tosa Y."/>
            <person name="Chen Y.H."/>
            <person name="Li J.Y."/>
            <person name="Li M.Y."/>
            <person name="Jade Lu M.Y."/>
            <person name="Nakayashiki H."/>
            <person name="Li W.H."/>
        </authorList>
    </citation>
    <scope>NUCLEOTIDE SEQUENCE [LARGE SCALE GENOMIC DNA]</scope>
    <source>
        <strain evidence="9 10">NI907</strain>
    </source>
</reference>
<dbReference type="GO" id="GO:0003735">
    <property type="term" value="F:structural constituent of ribosome"/>
    <property type="evidence" value="ECO:0007669"/>
    <property type="project" value="TreeGrafter"/>
</dbReference>
<protein>
    <recommendedName>
        <fullName evidence="7">Small ribosomal subunit protein mS29</fullName>
    </recommendedName>
</protein>
<proteinExistence type="inferred from homology"/>
<dbReference type="AlphaFoldDB" id="A0A6P8B4Z8"/>
<feature type="compositionally biased region" description="Basic residues" evidence="8">
    <location>
        <begin position="60"/>
        <end position="74"/>
    </location>
</feature>
<evidence type="ECO:0000313" key="9">
    <source>
        <dbReference type="Proteomes" id="UP000515153"/>
    </source>
</evidence>
<evidence type="ECO:0000256" key="4">
    <source>
        <dbReference type="ARBA" id="ARBA00022980"/>
    </source>
</evidence>
<organism evidence="9 10">
    <name type="scientific">Pyricularia grisea</name>
    <name type="common">Crabgrass-specific blast fungus</name>
    <name type="synonym">Magnaporthe grisea</name>
    <dbReference type="NCBI Taxonomy" id="148305"/>
    <lineage>
        <taxon>Eukaryota</taxon>
        <taxon>Fungi</taxon>
        <taxon>Dikarya</taxon>
        <taxon>Ascomycota</taxon>
        <taxon>Pezizomycotina</taxon>
        <taxon>Sordariomycetes</taxon>
        <taxon>Sordariomycetidae</taxon>
        <taxon>Magnaporthales</taxon>
        <taxon>Pyriculariaceae</taxon>
        <taxon>Pyricularia</taxon>
    </lineage>
</organism>
<comment type="subcellular location">
    <subcellularLocation>
        <location evidence="1">Mitochondrion</location>
    </subcellularLocation>
</comment>
<keyword evidence="9" id="KW-1185">Reference proteome</keyword>